<dbReference type="InterPro" id="IPR029035">
    <property type="entry name" value="DHS-like_NAD/FAD-binding_dom"/>
</dbReference>
<dbReference type="InterPro" id="IPR029065">
    <property type="entry name" value="Enolase_C-like"/>
</dbReference>
<evidence type="ECO:0000256" key="1">
    <source>
        <dbReference type="ARBA" id="ARBA00022679"/>
    </source>
</evidence>
<dbReference type="GO" id="GO:0009234">
    <property type="term" value="P:menaquinone biosynthetic process"/>
    <property type="evidence" value="ECO:0007669"/>
    <property type="project" value="InterPro"/>
</dbReference>
<dbReference type="InterPro" id="IPR018110">
    <property type="entry name" value="Mandel_Rmase/mucon_lact_enz_CS"/>
</dbReference>
<dbReference type="PANTHER" id="PTHR42916">
    <property type="entry name" value="2-SUCCINYL-5-ENOLPYRUVYL-6-HYDROXY-3-CYCLOHEXENE-1-CARBOXYLATE SYNTHASE"/>
    <property type="match status" value="1"/>
</dbReference>
<dbReference type="CDD" id="cd07037">
    <property type="entry name" value="TPP_PYR_MenD"/>
    <property type="match status" value="1"/>
</dbReference>
<dbReference type="Gene3D" id="3.40.50.1820">
    <property type="entry name" value="alpha/beta hydrolase"/>
    <property type="match status" value="1"/>
</dbReference>
<accession>A0A7N0VBE5</accession>
<dbReference type="InterPro" id="IPR029061">
    <property type="entry name" value="THDP-binding"/>
</dbReference>
<keyword evidence="4" id="KW-0786">Thiamine pyrophosphate</keyword>
<dbReference type="SMART" id="SM00922">
    <property type="entry name" value="MR_MLE"/>
    <property type="match status" value="1"/>
</dbReference>
<dbReference type="InterPro" id="IPR004433">
    <property type="entry name" value="MenaQ_synth_MenD"/>
</dbReference>
<dbReference type="Pfam" id="PF02775">
    <property type="entry name" value="TPP_enzyme_C"/>
    <property type="match status" value="1"/>
</dbReference>
<evidence type="ECO:0000256" key="4">
    <source>
        <dbReference type="ARBA" id="ARBA00023052"/>
    </source>
</evidence>
<dbReference type="EnsemblPlants" id="Kaladp0476s0015.1.v1.1">
    <property type="protein sequence ID" value="Kaladp0476s0015.1.v1.1"/>
    <property type="gene ID" value="Kaladp0476s0015.v1.1"/>
</dbReference>
<dbReference type="HAMAP" id="MF_01659">
    <property type="entry name" value="MenD"/>
    <property type="match status" value="1"/>
</dbReference>
<dbReference type="GO" id="GO:0016829">
    <property type="term" value="F:lyase activity"/>
    <property type="evidence" value="ECO:0007669"/>
    <property type="project" value="UniProtKB-KW"/>
</dbReference>
<dbReference type="Pfam" id="PF00561">
    <property type="entry name" value="Abhydrolase_1"/>
    <property type="match status" value="1"/>
</dbReference>
<proteinExistence type="inferred from homology"/>
<dbReference type="GO" id="GO:0070204">
    <property type="term" value="F:2-succinyl-5-enolpyruvyl-6-hydroxy-3-cyclohexene-1-carboxylic-acid synthase activity"/>
    <property type="evidence" value="ECO:0007669"/>
    <property type="project" value="InterPro"/>
</dbReference>
<dbReference type="InterPro" id="IPR029017">
    <property type="entry name" value="Enolase-like_N"/>
</dbReference>
<dbReference type="InterPro" id="IPR032264">
    <property type="entry name" value="MenD_middle"/>
</dbReference>
<dbReference type="InterPro" id="IPR011766">
    <property type="entry name" value="TPP_enzyme_TPP-bd"/>
</dbReference>
<dbReference type="Gramene" id="Kaladp0476s0015.1.v1.1">
    <property type="protein sequence ID" value="Kaladp0476s0015.1.v1.1"/>
    <property type="gene ID" value="Kaladp0476s0015.v1.1"/>
</dbReference>
<dbReference type="PROSITE" id="PS00909">
    <property type="entry name" value="MR_MLE_2"/>
    <property type="match status" value="1"/>
</dbReference>
<dbReference type="InterPro" id="IPR036849">
    <property type="entry name" value="Enolase-like_C_sf"/>
</dbReference>
<dbReference type="InterPro" id="IPR000073">
    <property type="entry name" value="AB_hydrolase_1"/>
</dbReference>
<dbReference type="CDD" id="cd02009">
    <property type="entry name" value="TPP_SHCHC_synthase"/>
    <property type="match status" value="1"/>
</dbReference>
<evidence type="ECO:0000313" key="8">
    <source>
        <dbReference type="EnsemblPlants" id="Kaladp0476s0015.2.v1.1"/>
    </source>
</evidence>
<evidence type="ECO:0000259" key="7">
    <source>
        <dbReference type="SMART" id="SM00922"/>
    </source>
</evidence>
<protein>
    <recommendedName>
        <fullName evidence="7">Mandelate racemase/muconate lactonizing enzyme C-terminal domain-containing protein</fullName>
    </recommendedName>
</protein>
<feature type="domain" description="Mandelate racemase/muconate lactonizing enzyme C-terminal" evidence="7">
    <location>
        <begin position="822"/>
        <end position="918"/>
    </location>
</feature>
<reference evidence="8" key="1">
    <citation type="submission" date="2021-01" db="UniProtKB">
        <authorList>
            <consortium name="EnsemblPlants"/>
        </authorList>
    </citation>
    <scope>IDENTIFICATION</scope>
</reference>
<dbReference type="InterPro" id="IPR013342">
    <property type="entry name" value="Mandelate_racemase_C"/>
</dbReference>
<evidence type="ECO:0000313" key="9">
    <source>
        <dbReference type="Proteomes" id="UP000594263"/>
    </source>
</evidence>
<dbReference type="SUPFAM" id="SSF53474">
    <property type="entry name" value="alpha/beta-Hydrolases"/>
    <property type="match status" value="1"/>
</dbReference>
<dbReference type="Pfam" id="PF16582">
    <property type="entry name" value="TPP_enzyme_M_2"/>
    <property type="match status" value="1"/>
</dbReference>
<keyword evidence="3" id="KW-0460">Magnesium</keyword>
<dbReference type="GO" id="GO:0046872">
    <property type="term" value="F:metal ion binding"/>
    <property type="evidence" value="ECO:0007669"/>
    <property type="project" value="UniProtKB-KW"/>
</dbReference>
<evidence type="ECO:0000256" key="5">
    <source>
        <dbReference type="ARBA" id="ARBA00023211"/>
    </source>
</evidence>
<dbReference type="GO" id="GO:0042550">
    <property type="term" value="P:photosystem I stabilization"/>
    <property type="evidence" value="ECO:0007669"/>
    <property type="project" value="EnsemblPlants"/>
</dbReference>
<dbReference type="Proteomes" id="UP000594263">
    <property type="component" value="Unplaced"/>
</dbReference>
<dbReference type="InterPro" id="IPR029058">
    <property type="entry name" value="AB_hydrolase_fold"/>
</dbReference>
<dbReference type="SUPFAM" id="SSF52467">
    <property type="entry name" value="DHS-like NAD/FAD-binding domain"/>
    <property type="match status" value="1"/>
</dbReference>
<dbReference type="SFLD" id="SFLDS00001">
    <property type="entry name" value="Enolase"/>
    <property type="match status" value="1"/>
</dbReference>
<dbReference type="GO" id="GO:0042372">
    <property type="term" value="P:phylloquinone biosynthetic process"/>
    <property type="evidence" value="ECO:0007669"/>
    <property type="project" value="EnsemblPlants"/>
</dbReference>
<dbReference type="Gene3D" id="3.30.390.10">
    <property type="entry name" value="Enolase-like, N-terminal domain"/>
    <property type="match status" value="1"/>
</dbReference>
<dbReference type="GO" id="GO:0030976">
    <property type="term" value="F:thiamine pyrophosphate binding"/>
    <property type="evidence" value="ECO:0007669"/>
    <property type="project" value="InterPro"/>
</dbReference>
<dbReference type="SUPFAM" id="SSF54826">
    <property type="entry name" value="Enolase N-terminal domain-like"/>
    <property type="match status" value="1"/>
</dbReference>
<dbReference type="SUPFAM" id="SSF52518">
    <property type="entry name" value="Thiamin diphosphate-binding fold (THDP-binding)"/>
    <property type="match status" value="2"/>
</dbReference>
<keyword evidence="6" id="KW-0456">Lyase</keyword>
<dbReference type="Gramene" id="Kaladp0476s0015.2.v1.1">
    <property type="protein sequence ID" value="Kaladp0476s0015.2.v1.1"/>
    <property type="gene ID" value="Kaladp0476s0015.v1.1"/>
</dbReference>
<evidence type="ECO:0000256" key="2">
    <source>
        <dbReference type="ARBA" id="ARBA00022723"/>
    </source>
</evidence>
<dbReference type="Gene3D" id="3.20.20.120">
    <property type="entry name" value="Enolase-like C-terminal domain"/>
    <property type="match status" value="1"/>
</dbReference>
<dbReference type="SUPFAM" id="SSF51604">
    <property type="entry name" value="Enolase C-terminal domain-like"/>
    <property type="match status" value="1"/>
</dbReference>
<dbReference type="PANTHER" id="PTHR42916:SF1">
    <property type="entry name" value="PROTEIN PHYLLO, CHLOROPLASTIC"/>
    <property type="match status" value="1"/>
</dbReference>
<dbReference type="Gene3D" id="3.40.50.1220">
    <property type="entry name" value="TPP-binding domain"/>
    <property type="match status" value="1"/>
</dbReference>
<keyword evidence="5" id="KW-0464">Manganese</keyword>
<dbReference type="SFLD" id="SFLDF00009">
    <property type="entry name" value="o-succinylbenzoate_synthase"/>
    <property type="match status" value="1"/>
</dbReference>
<organism evidence="8 9">
    <name type="scientific">Kalanchoe fedtschenkoi</name>
    <name type="common">Lavender scallops</name>
    <name type="synonym">South American air plant</name>
    <dbReference type="NCBI Taxonomy" id="63787"/>
    <lineage>
        <taxon>Eukaryota</taxon>
        <taxon>Viridiplantae</taxon>
        <taxon>Streptophyta</taxon>
        <taxon>Embryophyta</taxon>
        <taxon>Tracheophyta</taxon>
        <taxon>Spermatophyta</taxon>
        <taxon>Magnoliopsida</taxon>
        <taxon>eudicotyledons</taxon>
        <taxon>Gunneridae</taxon>
        <taxon>Pentapetalae</taxon>
        <taxon>Saxifragales</taxon>
        <taxon>Crassulaceae</taxon>
        <taxon>Kalanchoe</taxon>
    </lineage>
</organism>
<sequence length="1372" mass="150995">MSPNFSISSNMRSYAMEDNLSIQSLPNINAVWAWLIVEECTRLGLTYFCIAPGSRSSPLAVAASTHPLASCVACYDERSLAFHAVGYARGSHKPAVVITTSGTAVSNLLPAVVEAAQDFVPLMLLTADRPPELQDAGANQSINQVNHFGSFSRSFFSLPTPTDEIQAKMVLTTIDSAVNLATTSPSGPVHINCPFREPLDNSPSVWNYSSLEGLDFWISTAEPFTKYIKVHYPRVSSDAHDQLSEVIKVLQGAKQGLILIGALHSEDEMWAALLLAKHLEWPVVADVLSGLRLRKRLSPLPETESKVFFLDYLDHILLSDLVRCWAQADVILQIGSRMTSKRISQLLEGCYPMSYIMVDSHPFRHDPSHIVTHRVQSTITEFAGCMLKAHFPSLNSKWIGTLHLLNTMVEREISFQICADSSLREPYIAYAVSKAISRENALFIGNSMAIRDADMYGRSGVESGCCINTMLGLGLPCQGIMIAGNRGASGIDGLLSTAIGFAAGCQKRVICLLGDVSFLHDTNGLAILNERIHRKPLTIVVINNHGGAIFRLLPISNTVERQIVDQFFYTSHNVSVSNLCLAHGVKYLKVTTKPEFQGAISTSKAENSDIVIEVESWIEDNAIFHSGIRNSANETADNVLTALSKACPPDSVHHALSSFKIHKMEFFHFRVSLNEPPTSDTMITDLTTYYREGFIATIYLDDGSVGHGEIAPLDVHKENLVDVDGQLCFLMHALKGVEISYVLALMKGSFSTWIWNNLGLPPHSIFPSVRCGLEMAILNALAARRGSSLFKLLYPHSETSEGPSEASPSIRVCGLIDSNGTPAQMAHVAGLLVEDGFSAIKLKVARRSDPLEDAEVIKEVRKKVGRKIAIRADANRKWSYEEAVQFAHSVKNYNIQYLEEPVQHDADILRFCEETGIAVALDETLSSIQGNPIDYLSKFNHPGIAAVVIKPSVVGGFENASLIAQWAQWQGKIAVISSAFESSVGLAAFVQFSSYINSQDVDILRVKNKETNSSVAHGLGTYKWLKEDITSQTLNINRKPDTGIVEAYVADADELLKTLQINKSVILRSFNEMPVHTYQLNLDSAYLSCSVKVQEIGPAASNNVLIFLHGFLGTSDDWIDIMKVISGSARCISLDIPGHGRTKIRNHGTEEWQECSLSMEVITDFLHKLICHVTPHKVTLVGYSMGARIGLYMAVKFASKVEGAIVISGSPGLKDEASKKIRRKIDDSRTRSLIGNGLQLFLDNWYAGELWDSLRDHPRFKSIVTSRSQHDDISSLAKSLSGLSIGRQQSLWGDLMSCTIPILIIVGEKDTKFRRIAREMLLELGSSTKSEDNEMNDIHQMVEVPGSGHAVHLENPLAVIKEIRQFLAKIKL</sequence>
<dbReference type="Pfam" id="PF13378">
    <property type="entry name" value="MR_MLE_C"/>
    <property type="match status" value="1"/>
</dbReference>
<evidence type="ECO:0000256" key="6">
    <source>
        <dbReference type="ARBA" id="ARBA00023239"/>
    </source>
</evidence>
<dbReference type="Gene3D" id="3.40.50.970">
    <property type="match status" value="2"/>
</dbReference>
<dbReference type="InterPro" id="IPR012001">
    <property type="entry name" value="Thiamin_PyroP_enz_TPP-bd_dom"/>
</dbReference>
<dbReference type="EnsemblPlants" id="Kaladp0476s0015.2.v1.1">
    <property type="protein sequence ID" value="Kaladp0476s0015.2.v1.1"/>
    <property type="gene ID" value="Kaladp0476s0015.v1.1"/>
</dbReference>
<dbReference type="NCBIfam" id="TIGR01927">
    <property type="entry name" value="menC_gam_Gplu"/>
    <property type="match status" value="1"/>
</dbReference>
<keyword evidence="9" id="KW-1185">Reference proteome</keyword>
<dbReference type="Pfam" id="PF02776">
    <property type="entry name" value="TPP_enzyme_N"/>
    <property type="match status" value="1"/>
</dbReference>
<keyword evidence="2" id="KW-0479">Metal-binding</keyword>
<keyword evidence="1" id="KW-0808">Transferase</keyword>
<name>A0A7N0VBE5_KALFE</name>
<evidence type="ECO:0000256" key="3">
    <source>
        <dbReference type="ARBA" id="ARBA00022842"/>
    </source>
</evidence>
<dbReference type="GO" id="GO:0009063">
    <property type="term" value="P:amino acid catabolic process"/>
    <property type="evidence" value="ECO:0007669"/>
    <property type="project" value="InterPro"/>
</dbReference>
<dbReference type="SFLD" id="SFLDG00180">
    <property type="entry name" value="muconate_cycloisomerase"/>
    <property type="match status" value="1"/>
</dbReference>
<dbReference type="NCBIfam" id="TIGR00173">
    <property type="entry name" value="menD"/>
    <property type="match status" value="1"/>
</dbReference>
<dbReference type="OMA" id="RHLSWPI"/>